<dbReference type="PANTHER" id="PTHR30027">
    <property type="entry name" value="RIBOSOMAL RNA SMALL SUBUNIT METHYLTRANSFERASE E"/>
    <property type="match status" value="1"/>
</dbReference>
<evidence type="ECO:0000256" key="1">
    <source>
        <dbReference type="ARBA" id="ARBA00004496"/>
    </source>
</evidence>
<dbReference type="Pfam" id="PF04452">
    <property type="entry name" value="Methyltrans_RNA"/>
    <property type="match status" value="1"/>
</dbReference>
<protein>
    <recommendedName>
        <fullName evidence="4 12">Ribosomal RNA small subunit methyltransferase E</fullName>
        <ecNumber evidence="3 12">2.1.1.193</ecNumber>
    </recommendedName>
</protein>
<dbReference type="InterPro" id="IPR046887">
    <property type="entry name" value="RsmE_PUA-like"/>
</dbReference>
<evidence type="ECO:0000259" key="13">
    <source>
        <dbReference type="Pfam" id="PF04452"/>
    </source>
</evidence>
<dbReference type="PIRSF" id="PIRSF015601">
    <property type="entry name" value="MTase_slr0722"/>
    <property type="match status" value="1"/>
</dbReference>
<comment type="function">
    <text evidence="10 12">Specifically methylates the N3 position of the uracil ring of uridine 1498 (m3U1498) in 16S rRNA. Acts on the fully assembled 30S ribosomal subunit.</text>
</comment>
<dbReference type="InterPro" id="IPR015947">
    <property type="entry name" value="PUA-like_sf"/>
</dbReference>
<dbReference type="EMBL" id="FO681347">
    <property type="protein sequence ID" value="CCV64158.1"/>
    <property type="molecule type" value="Genomic_DNA"/>
</dbReference>
<evidence type="ECO:0000256" key="12">
    <source>
        <dbReference type="PIRNR" id="PIRNR015601"/>
    </source>
</evidence>
<evidence type="ECO:0000256" key="8">
    <source>
        <dbReference type="ARBA" id="ARBA00022679"/>
    </source>
</evidence>
<evidence type="ECO:0000256" key="2">
    <source>
        <dbReference type="ARBA" id="ARBA00005528"/>
    </source>
</evidence>
<evidence type="ECO:0000256" key="7">
    <source>
        <dbReference type="ARBA" id="ARBA00022603"/>
    </source>
</evidence>
<feature type="domain" description="Ribosomal RNA small subunit methyltransferase E PUA-like" evidence="14">
    <location>
        <begin position="14"/>
        <end position="48"/>
    </location>
</feature>
<dbReference type="SUPFAM" id="SSF75217">
    <property type="entry name" value="alpha/beta knot"/>
    <property type="match status" value="1"/>
</dbReference>
<keyword evidence="8 12" id="KW-0808">Transferase</keyword>
<dbReference type="AlphaFoldDB" id="U4KKM0"/>
<keyword evidence="6 12" id="KW-0698">rRNA processing</keyword>
<dbReference type="KEGG" id="apal:BN85405810"/>
<dbReference type="GO" id="GO:0070042">
    <property type="term" value="F:rRNA (uridine-N3-)-methyltransferase activity"/>
    <property type="evidence" value="ECO:0007669"/>
    <property type="project" value="TreeGrafter"/>
</dbReference>
<keyword evidence="7 12" id="KW-0489">Methyltransferase</keyword>
<evidence type="ECO:0000256" key="9">
    <source>
        <dbReference type="ARBA" id="ARBA00022691"/>
    </source>
</evidence>
<accession>U4KKM0</accession>
<dbReference type="SUPFAM" id="SSF88697">
    <property type="entry name" value="PUA domain-like"/>
    <property type="match status" value="1"/>
</dbReference>
<dbReference type="STRING" id="1318466.BN85405810"/>
<evidence type="ECO:0000256" key="10">
    <source>
        <dbReference type="ARBA" id="ARBA00025699"/>
    </source>
</evidence>
<evidence type="ECO:0000256" key="4">
    <source>
        <dbReference type="ARBA" id="ARBA00013673"/>
    </source>
</evidence>
<evidence type="ECO:0000259" key="14">
    <source>
        <dbReference type="Pfam" id="PF20260"/>
    </source>
</evidence>
<evidence type="ECO:0000313" key="15">
    <source>
        <dbReference type="EMBL" id="CCV64158.1"/>
    </source>
</evidence>
<dbReference type="InterPro" id="IPR006700">
    <property type="entry name" value="RsmE"/>
</dbReference>
<evidence type="ECO:0000313" key="16">
    <source>
        <dbReference type="Proteomes" id="UP000032740"/>
    </source>
</evidence>
<keyword evidence="5 12" id="KW-0963">Cytoplasm</keyword>
<dbReference type="Gene3D" id="2.40.240.20">
    <property type="entry name" value="Hypothetical PUA domain-like, domain 1"/>
    <property type="match status" value="1"/>
</dbReference>
<dbReference type="NCBIfam" id="TIGR00046">
    <property type="entry name" value="RsmE family RNA methyltransferase"/>
    <property type="match status" value="1"/>
</dbReference>
<dbReference type="EC" id="2.1.1.193" evidence="3 12"/>
<sequence length="229" mass="26372">MQRYFLTTDTGFITDKNDFHHIAKVMRMKTGDEVILCFNGSCYLSKLEITEDEIKYQKIELLENKKLLNITIIQGLPKGSKTDEVFKTATIFGAKEIIIVPMIRSIAKIKNEDSKLNRYEKIVKEASELAHRNELPKIKFLKSLKEIDFNSFDYVIVADENEKTVQLNEIEITNPNAKIALIIGPEGGIDEKERIYFKTLNASFVSLGEYIMPTELAHLYVLSYFYAKK</sequence>
<comment type="subcellular location">
    <subcellularLocation>
        <location evidence="1 12">Cytoplasm</location>
    </subcellularLocation>
</comment>
<name>U4KKM0_ALTPJ</name>
<proteinExistence type="inferred from homology"/>
<gene>
    <name evidence="15" type="ORF">BN85405810</name>
</gene>
<evidence type="ECO:0000256" key="3">
    <source>
        <dbReference type="ARBA" id="ARBA00012328"/>
    </source>
</evidence>
<evidence type="ECO:0000256" key="5">
    <source>
        <dbReference type="ARBA" id="ARBA00022490"/>
    </source>
</evidence>
<dbReference type="OrthoDB" id="9815641at2"/>
<comment type="catalytic activity">
    <reaction evidence="11 12">
        <text>uridine(1498) in 16S rRNA + S-adenosyl-L-methionine = N(3)-methyluridine(1498) in 16S rRNA + S-adenosyl-L-homocysteine + H(+)</text>
        <dbReference type="Rhea" id="RHEA:42920"/>
        <dbReference type="Rhea" id="RHEA-COMP:10283"/>
        <dbReference type="Rhea" id="RHEA-COMP:10284"/>
        <dbReference type="ChEBI" id="CHEBI:15378"/>
        <dbReference type="ChEBI" id="CHEBI:57856"/>
        <dbReference type="ChEBI" id="CHEBI:59789"/>
        <dbReference type="ChEBI" id="CHEBI:65315"/>
        <dbReference type="ChEBI" id="CHEBI:74502"/>
        <dbReference type="EC" id="2.1.1.193"/>
    </reaction>
</comment>
<dbReference type="GO" id="GO:0005737">
    <property type="term" value="C:cytoplasm"/>
    <property type="evidence" value="ECO:0007669"/>
    <property type="project" value="UniProtKB-SubCell"/>
</dbReference>
<evidence type="ECO:0000256" key="6">
    <source>
        <dbReference type="ARBA" id="ARBA00022552"/>
    </source>
</evidence>
<dbReference type="HOGENOM" id="CLU_067442_3_0_14"/>
<dbReference type="Gene3D" id="3.40.1280.10">
    <property type="match status" value="1"/>
</dbReference>
<comment type="similarity">
    <text evidence="2 12">Belongs to the RNA methyltransferase RsmE family.</text>
</comment>
<dbReference type="CDD" id="cd18084">
    <property type="entry name" value="RsmE-like"/>
    <property type="match status" value="1"/>
</dbReference>
<feature type="domain" description="Ribosomal RNA small subunit methyltransferase E methyltransferase" evidence="13">
    <location>
        <begin position="68"/>
        <end position="224"/>
    </location>
</feature>
<keyword evidence="16" id="KW-1185">Reference proteome</keyword>
<dbReference type="PANTHER" id="PTHR30027:SF3">
    <property type="entry name" value="16S RRNA (URACIL(1498)-N(3))-METHYLTRANSFERASE"/>
    <property type="match status" value="1"/>
</dbReference>
<dbReference type="GO" id="GO:0070475">
    <property type="term" value="P:rRNA base methylation"/>
    <property type="evidence" value="ECO:0007669"/>
    <property type="project" value="TreeGrafter"/>
</dbReference>
<dbReference type="Pfam" id="PF20260">
    <property type="entry name" value="PUA_4"/>
    <property type="match status" value="1"/>
</dbReference>
<dbReference type="Proteomes" id="UP000032740">
    <property type="component" value="Chromosome"/>
</dbReference>
<dbReference type="InterPro" id="IPR046886">
    <property type="entry name" value="RsmE_MTase_dom"/>
</dbReference>
<reference evidence="15 16" key="1">
    <citation type="journal article" date="2013" name="J. Mol. Microbiol. Biotechnol.">
        <title>Analysis of the Complete Genomes of Acholeplasma brassicae , A. palmae and A. laidlawii and Their Comparison to the Obligate Parasites from ' Candidatus Phytoplasma'.</title>
        <authorList>
            <person name="Kube M."/>
            <person name="Siewert C."/>
            <person name="Migdoll A.M."/>
            <person name="Duduk B."/>
            <person name="Holz S."/>
            <person name="Rabus R."/>
            <person name="Seemuller E."/>
            <person name="Mitrovic J."/>
            <person name="Muller I."/>
            <person name="Buttner C."/>
            <person name="Reinhardt R."/>
        </authorList>
    </citation>
    <scope>NUCLEOTIDE SEQUENCE [LARGE SCALE GENOMIC DNA]</scope>
    <source>
        <strain evidence="15 16">J233</strain>
    </source>
</reference>
<dbReference type="InterPro" id="IPR029028">
    <property type="entry name" value="Alpha/beta_knot_MTases"/>
</dbReference>
<keyword evidence="9 12" id="KW-0949">S-adenosyl-L-methionine</keyword>
<dbReference type="RefSeq" id="WP_026657887.1">
    <property type="nucleotide sequence ID" value="NC_022538.1"/>
</dbReference>
<evidence type="ECO:0000256" key="11">
    <source>
        <dbReference type="ARBA" id="ARBA00047944"/>
    </source>
</evidence>
<organism evidence="15 16">
    <name type="scientific">Alteracholeplasma palmae (strain ATCC 49389 / J233)</name>
    <name type="common">Acholeplasma palmae</name>
    <dbReference type="NCBI Taxonomy" id="1318466"/>
    <lineage>
        <taxon>Bacteria</taxon>
        <taxon>Bacillati</taxon>
        <taxon>Mycoplasmatota</taxon>
        <taxon>Mollicutes</taxon>
        <taxon>Acholeplasmatales</taxon>
        <taxon>Acholeplasmataceae</taxon>
        <taxon>Acholeplasma</taxon>
    </lineage>
</organism>
<dbReference type="InterPro" id="IPR029026">
    <property type="entry name" value="tRNA_m1G_MTases_N"/>
</dbReference>